<dbReference type="EMBL" id="JMCC02000032">
    <property type="protein sequence ID" value="KIG16804.1"/>
    <property type="molecule type" value="Genomic_DNA"/>
</dbReference>
<reference evidence="1 2" key="1">
    <citation type="submission" date="2014-12" db="EMBL/GenBank/DDBJ databases">
        <title>Genome assembly of Enhygromyxa salina DSM 15201.</title>
        <authorList>
            <person name="Sharma G."/>
            <person name="Subramanian S."/>
        </authorList>
    </citation>
    <scope>NUCLEOTIDE SEQUENCE [LARGE SCALE GENOMIC DNA]</scope>
    <source>
        <strain evidence="1 2">DSM 15201</strain>
    </source>
</reference>
<sequence>MHLRFVIERDSSDDREEIEDITFEFEALQVQGIDLDVDVIVDDGPIAEIGLPGRVVFGRKG</sequence>
<comment type="caution">
    <text evidence="1">The sequence shown here is derived from an EMBL/GenBank/DDBJ whole genome shotgun (WGS) entry which is preliminary data.</text>
</comment>
<evidence type="ECO:0000313" key="2">
    <source>
        <dbReference type="Proteomes" id="UP000031599"/>
    </source>
</evidence>
<accession>A0A0C1ZGP2</accession>
<protein>
    <submittedName>
        <fullName evidence="1">Uncharacterized protein</fullName>
    </submittedName>
</protein>
<dbReference type="Proteomes" id="UP000031599">
    <property type="component" value="Unassembled WGS sequence"/>
</dbReference>
<proteinExistence type="predicted"/>
<dbReference type="AlphaFoldDB" id="A0A0C1ZGP2"/>
<organism evidence="1 2">
    <name type="scientific">Enhygromyxa salina</name>
    <dbReference type="NCBI Taxonomy" id="215803"/>
    <lineage>
        <taxon>Bacteria</taxon>
        <taxon>Pseudomonadati</taxon>
        <taxon>Myxococcota</taxon>
        <taxon>Polyangia</taxon>
        <taxon>Nannocystales</taxon>
        <taxon>Nannocystaceae</taxon>
        <taxon>Enhygromyxa</taxon>
    </lineage>
</organism>
<evidence type="ECO:0000313" key="1">
    <source>
        <dbReference type="EMBL" id="KIG16804.1"/>
    </source>
</evidence>
<gene>
    <name evidence="1" type="ORF">DB30_04148</name>
</gene>
<name>A0A0C1ZGP2_9BACT</name>